<feature type="compositionally biased region" description="Basic residues" evidence="1">
    <location>
        <begin position="53"/>
        <end position="66"/>
    </location>
</feature>
<feature type="region of interest" description="Disordered" evidence="1">
    <location>
        <begin position="103"/>
        <end position="225"/>
    </location>
</feature>
<proteinExistence type="predicted"/>
<name>A0AAD7S0T9_9TELE</name>
<feature type="compositionally biased region" description="Basic and acidic residues" evidence="1">
    <location>
        <begin position="147"/>
        <end position="157"/>
    </location>
</feature>
<gene>
    <name evidence="2" type="ORF">AAFF_G00074340</name>
</gene>
<dbReference type="Proteomes" id="UP001221898">
    <property type="component" value="Unassembled WGS sequence"/>
</dbReference>
<keyword evidence="3" id="KW-1185">Reference proteome</keyword>
<evidence type="ECO:0000256" key="1">
    <source>
        <dbReference type="SAM" id="MobiDB-lite"/>
    </source>
</evidence>
<evidence type="ECO:0000313" key="2">
    <source>
        <dbReference type="EMBL" id="KAJ8392556.1"/>
    </source>
</evidence>
<accession>A0AAD7S0T9</accession>
<feature type="compositionally biased region" description="Polar residues" evidence="1">
    <location>
        <begin position="103"/>
        <end position="117"/>
    </location>
</feature>
<dbReference type="EMBL" id="JAINUG010000145">
    <property type="protein sequence ID" value="KAJ8392556.1"/>
    <property type="molecule type" value="Genomic_DNA"/>
</dbReference>
<protein>
    <submittedName>
        <fullName evidence="2">Uncharacterized protein</fullName>
    </submittedName>
</protein>
<dbReference type="AlphaFoldDB" id="A0AAD7S0T9"/>
<organism evidence="2 3">
    <name type="scientific">Aldrovandia affinis</name>
    <dbReference type="NCBI Taxonomy" id="143900"/>
    <lineage>
        <taxon>Eukaryota</taxon>
        <taxon>Metazoa</taxon>
        <taxon>Chordata</taxon>
        <taxon>Craniata</taxon>
        <taxon>Vertebrata</taxon>
        <taxon>Euteleostomi</taxon>
        <taxon>Actinopterygii</taxon>
        <taxon>Neopterygii</taxon>
        <taxon>Teleostei</taxon>
        <taxon>Notacanthiformes</taxon>
        <taxon>Halosauridae</taxon>
        <taxon>Aldrovandia</taxon>
    </lineage>
</organism>
<evidence type="ECO:0000313" key="3">
    <source>
        <dbReference type="Proteomes" id="UP001221898"/>
    </source>
</evidence>
<feature type="compositionally biased region" description="Basic and acidic residues" evidence="1">
    <location>
        <begin position="211"/>
        <end position="225"/>
    </location>
</feature>
<feature type="region of interest" description="Disordered" evidence="1">
    <location>
        <begin position="37"/>
        <end position="66"/>
    </location>
</feature>
<sequence>MGEDPGQSQGMRADECVGAVMEEEYLSVTGYRHGRVNGMMDDEEGKIRGRGRDTRKRSKSRRRRVGGRRCWPSHLFITWRDLPPANSVTRGLLIGGTGLQSDTAPISYQKCPTSEGQRSPGAGWGSSPGLPSPVTSQAMRATADQPPQRREAAEGHFKGHRNIPLLFGKRGSGDSGGGWLSGKEQIFLEGEASPRRQQTPTGCVHLSALIKSEDPTTNKGPDQKA</sequence>
<comment type="caution">
    <text evidence="2">The sequence shown here is derived from an EMBL/GenBank/DDBJ whole genome shotgun (WGS) entry which is preliminary data.</text>
</comment>
<reference evidence="2" key="1">
    <citation type="journal article" date="2023" name="Science">
        <title>Genome structures resolve the early diversification of teleost fishes.</title>
        <authorList>
            <person name="Parey E."/>
            <person name="Louis A."/>
            <person name="Montfort J."/>
            <person name="Bouchez O."/>
            <person name="Roques C."/>
            <person name="Iampietro C."/>
            <person name="Lluch J."/>
            <person name="Castinel A."/>
            <person name="Donnadieu C."/>
            <person name="Desvignes T."/>
            <person name="Floi Bucao C."/>
            <person name="Jouanno E."/>
            <person name="Wen M."/>
            <person name="Mejri S."/>
            <person name="Dirks R."/>
            <person name="Jansen H."/>
            <person name="Henkel C."/>
            <person name="Chen W.J."/>
            <person name="Zahm M."/>
            <person name="Cabau C."/>
            <person name="Klopp C."/>
            <person name="Thompson A.W."/>
            <person name="Robinson-Rechavi M."/>
            <person name="Braasch I."/>
            <person name="Lecointre G."/>
            <person name="Bobe J."/>
            <person name="Postlethwait J.H."/>
            <person name="Berthelot C."/>
            <person name="Roest Crollius H."/>
            <person name="Guiguen Y."/>
        </authorList>
    </citation>
    <scope>NUCLEOTIDE SEQUENCE</scope>
    <source>
        <strain evidence="2">NC1722</strain>
    </source>
</reference>